<dbReference type="Gene3D" id="3.30.470.30">
    <property type="entry name" value="DNA ligase/mRNA capping enzyme"/>
    <property type="match status" value="1"/>
</dbReference>
<evidence type="ECO:0000256" key="6">
    <source>
        <dbReference type="ARBA" id="ARBA00022722"/>
    </source>
</evidence>
<dbReference type="Pfam" id="PF13298">
    <property type="entry name" value="LigD_N"/>
    <property type="match status" value="1"/>
</dbReference>
<comment type="catalytic activity">
    <reaction evidence="20">
        <text>ATP + (deoxyribonucleotide)n-3'-hydroxyl + 5'-phospho-(deoxyribonucleotide)m = (deoxyribonucleotide)n+m + AMP + diphosphate.</text>
        <dbReference type="EC" id="6.5.1.1"/>
    </reaction>
</comment>
<keyword evidence="10" id="KW-0378">Hydrolase</keyword>
<dbReference type="CDD" id="cd07971">
    <property type="entry name" value="OBF_DNA_ligase_LigD"/>
    <property type="match status" value="1"/>
</dbReference>
<dbReference type="NCBIfam" id="TIGR02779">
    <property type="entry name" value="NHEJ_ligase_lig"/>
    <property type="match status" value="1"/>
</dbReference>
<proteinExistence type="predicted"/>
<evidence type="ECO:0000256" key="21">
    <source>
        <dbReference type="SAM" id="MobiDB-lite"/>
    </source>
</evidence>
<evidence type="ECO:0000256" key="12">
    <source>
        <dbReference type="ARBA" id="ARBA00022840"/>
    </source>
</evidence>
<dbReference type="GO" id="GO:0003887">
    <property type="term" value="F:DNA-directed DNA polymerase activity"/>
    <property type="evidence" value="ECO:0007669"/>
    <property type="project" value="UniProtKB-KW"/>
</dbReference>
<dbReference type="Proteomes" id="UP000248614">
    <property type="component" value="Unassembled WGS sequence"/>
</dbReference>
<dbReference type="Pfam" id="PF04679">
    <property type="entry name" value="DNA_ligase_A_C"/>
    <property type="match status" value="1"/>
</dbReference>
<dbReference type="AlphaFoldDB" id="A0A2W5B173"/>
<keyword evidence="14" id="KW-0238">DNA-binding</keyword>
<dbReference type="PANTHER" id="PTHR42705:SF2">
    <property type="entry name" value="BIFUNCTIONAL NON-HOMOLOGOUS END JOINING PROTEIN LIGD"/>
    <property type="match status" value="1"/>
</dbReference>
<keyword evidence="5" id="KW-0548">Nucleotidyltransferase</keyword>
<dbReference type="NCBIfam" id="TIGR02776">
    <property type="entry name" value="NHEJ_ligase_prk"/>
    <property type="match status" value="1"/>
</dbReference>
<dbReference type="InterPro" id="IPR033651">
    <property type="entry name" value="PaeLigD_Pol-like"/>
</dbReference>
<evidence type="ECO:0000256" key="3">
    <source>
        <dbReference type="ARBA" id="ARBA00022598"/>
    </source>
</evidence>
<dbReference type="GO" id="GO:0046872">
    <property type="term" value="F:metal ion binding"/>
    <property type="evidence" value="ECO:0007669"/>
    <property type="project" value="UniProtKB-KW"/>
</dbReference>
<keyword evidence="17" id="KW-0464">Manganese</keyword>
<evidence type="ECO:0000256" key="9">
    <source>
        <dbReference type="ARBA" id="ARBA00022763"/>
    </source>
</evidence>
<evidence type="ECO:0000313" key="23">
    <source>
        <dbReference type="EMBL" id="PZO76601.1"/>
    </source>
</evidence>
<dbReference type="GO" id="GO:0005524">
    <property type="term" value="F:ATP binding"/>
    <property type="evidence" value="ECO:0007669"/>
    <property type="project" value="UniProtKB-KW"/>
</dbReference>
<dbReference type="CDD" id="cd07906">
    <property type="entry name" value="Adenylation_DNA_ligase_LigD_LigC"/>
    <property type="match status" value="1"/>
</dbReference>
<dbReference type="InterPro" id="IPR052171">
    <property type="entry name" value="NHEJ_LigD"/>
</dbReference>
<feature type="domain" description="ATP-dependent DNA ligase family profile" evidence="22">
    <location>
        <begin position="313"/>
        <end position="394"/>
    </location>
</feature>
<dbReference type="GO" id="GO:0003677">
    <property type="term" value="F:DNA binding"/>
    <property type="evidence" value="ECO:0007669"/>
    <property type="project" value="UniProtKB-KW"/>
</dbReference>
<keyword evidence="18" id="KW-0511">Multifunctional enzyme</keyword>
<keyword evidence="7" id="KW-0479">Metal-binding</keyword>
<evidence type="ECO:0000256" key="20">
    <source>
        <dbReference type="ARBA" id="ARBA00034003"/>
    </source>
</evidence>
<evidence type="ECO:0000256" key="8">
    <source>
        <dbReference type="ARBA" id="ARBA00022741"/>
    </source>
</evidence>
<evidence type="ECO:0000256" key="17">
    <source>
        <dbReference type="ARBA" id="ARBA00023211"/>
    </source>
</evidence>
<dbReference type="SUPFAM" id="SSF50249">
    <property type="entry name" value="Nucleic acid-binding proteins"/>
    <property type="match status" value="1"/>
</dbReference>
<dbReference type="NCBIfam" id="TIGR02777">
    <property type="entry name" value="LigD_PE_dom"/>
    <property type="match status" value="1"/>
</dbReference>
<evidence type="ECO:0000256" key="11">
    <source>
        <dbReference type="ARBA" id="ARBA00022839"/>
    </source>
</evidence>
<dbReference type="InterPro" id="IPR012310">
    <property type="entry name" value="DNA_ligase_ATP-dep_cent"/>
</dbReference>
<dbReference type="Gene3D" id="2.40.50.140">
    <property type="entry name" value="Nucleic acid-binding proteins"/>
    <property type="match status" value="1"/>
</dbReference>
<keyword evidence="16" id="KW-0234">DNA repair</keyword>
<keyword evidence="8" id="KW-0547">Nucleotide-binding</keyword>
<protein>
    <recommendedName>
        <fullName evidence="2">DNA ligase (ATP)</fullName>
        <ecNumber evidence="2">6.5.1.1</ecNumber>
    </recommendedName>
    <alternativeName>
        <fullName evidence="19">NHEJ DNA polymerase</fullName>
    </alternativeName>
</protein>
<evidence type="ECO:0000256" key="15">
    <source>
        <dbReference type="ARBA" id="ARBA00023172"/>
    </source>
</evidence>
<dbReference type="InterPro" id="IPR014143">
    <property type="entry name" value="NHEJ_ligase_prk"/>
</dbReference>
<evidence type="ECO:0000313" key="24">
    <source>
        <dbReference type="Proteomes" id="UP000248614"/>
    </source>
</evidence>
<dbReference type="GO" id="GO:0006310">
    <property type="term" value="P:DNA recombination"/>
    <property type="evidence" value="ECO:0007669"/>
    <property type="project" value="UniProtKB-KW"/>
</dbReference>
<keyword evidence="15" id="KW-0233">DNA recombination</keyword>
<comment type="caution">
    <text evidence="23">The sequence shown here is derived from an EMBL/GenBank/DDBJ whole genome shotgun (WGS) entry which is preliminary data.</text>
</comment>
<dbReference type="NCBIfam" id="TIGR02778">
    <property type="entry name" value="ligD_pol"/>
    <property type="match status" value="1"/>
</dbReference>
<evidence type="ECO:0000256" key="16">
    <source>
        <dbReference type="ARBA" id="ARBA00023204"/>
    </source>
</evidence>
<evidence type="ECO:0000256" key="1">
    <source>
        <dbReference type="ARBA" id="ARBA00001936"/>
    </source>
</evidence>
<keyword evidence="6" id="KW-0540">Nuclease</keyword>
<dbReference type="EMBL" id="QFNF01000026">
    <property type="protein sequence ID" value="PZO76601.1"/>
    <property type="molecule type" value="Genomic_DNA"/>
</dbReference>
<evidence type="ECO:0000256" key="7">
    <source>
        <dbReference type="ARBA" id="ARBA00022723"/>
    </source>
</evidence>
<evidence type="ECO:0000256" key="4">
    <source>
        <dbReference type="ARBA" id="ARBA00022679"/>
    </source>
</evidence>
<keyword evidence="3 23" id="KW-0436">Ligase</keyword>
<sequence>MARKTDPLAAYNARRDFARTAEPAGTLAQGNGNRFLVQKHDATRLHYDFRLEMDGVLKSWAVTRGPSLDPDQKRLAVRTEDHPLSYASFEGVIPAGEYGGGTVMLWDEGTWAPVKGKSARDIDKGHLHFVLAGQRMRGEWLLVRLKPRANEKRENWLLRKVADAEAGGTDTLTATLLTSVATGRTMEEIAADKPPARPTKKRGRAKAARGKRPPFAEPQLATLVDSVPAGSNWLHEVKYDGYRILIATGGDGPRLYTRTGLDWTDKFPAIADAAASLPPGLLLDGEVVALRDGKPDFSTLQAAIKEGGDMRCFLFDLLHDGDGDQRDAPLVQRKERLRGVLADADPRLAYSEHVTGSGEQLFAAMCREGYEGIVSKQADAPYRGTRSKAWVKVKCTRRQEFVIVGWSPSAARGRPFSSLLLAVQGDDGLIYAGRVGTGFDVATLTQVHDALAPLARKTPPLDLPVAVRRGARFVTPTLVAEVAFAEFTADNIVRHASFLGLRGDKAAKDVVRETPVAVAAKPKARITHPDRVIFPGDRLTKGDLAAYVEAVAPLLLPWAANRPISLVRCPQGRAKACFFQKHDAGSFGDAVDRIEIAEKDGGREPYLYVRDAAGLLACVQMGTIEFHGWGAGVGDVERPDRMVFDLDPDEGLDFAAVKRAAHDLHRHLADLGLASFAMLSGGKGVHVVVPLTPQARWPAVKDFADRFARALAQAEPDRFVATMAKAKRKGRIFIDWLRNQRGSTAVLPYSARARAGAPVAAPVAWRELDDIDTPARWTIRDAQELRKRADSRLLAGWGIADQVLPDR</sequence>
<dbReference type="SUPFAM" id="SSF56091">
    <property type="entry name" value="DNA ligase/mRNA capping enzyme, catalytic domain"/>
    <property type="match status" value="1"/>
</dbReference>
<dbReference type="Gene3D" id="3.30.1490.70">
    <property type="match status" value="1"/>
</dbReference>
<keyword evidence="11" id="KW-0269">Exonuclease</keyword>
<keyword evidence="9" id="KW-0227">DNA damage</keyword>
<dbReference type="InterPro" id="IPR014145">
    <property type="entry name" value="LigD_pol_dom"/>
</dbReference>
<evidence type="ECO:0000256" key="13">
    <source>
        <dbReference type="ARBA" id="ARBA00022932"/>
    </source>
</evidence>
<evidence type="ECO:0000256" key="18">
    <source>
        <dbReference type="ARBA" id="ARBA00023268"/>
    </source>
</evidence>
<dbReference type="InterPro" id="IPR012309">
    <property type="entry name" value="DNA_ligase_ATP-dep_C"/>
</dbReference>
<dbReference type="PROSITE" id="PS50160">
    <property type="entry name" value="DNA_LIGASE_A3"/>
    <property type="match status" value="1"/>
</dbReference>
<keyword evidence="13" id="KW-0239">DNA-directed DNA polymerase</keyword>
<evidence type="ECO:0000256" key="10">
    <source>
        <dbReference type="ARBA" id="ARBA00022801"/>
    </source>
</evidence>
<dbReference type="InterPro" id="IPR014146">
    <property type="entry name" value="LigD_ligase_dom"/>
</dbReference>
<organism evidence="23 24">
    <name type="scientific">Sphingomonas hengshuiensis</name>
    <dbReference type="NCBI Taxonomy" id="1609977"/>
    <lineage>
        <taxon>Bacteria</taxon>
        <taxon>Pseudomonadati</taxon>
        <taxon>Pseudomonadota</taxon>
        <taxon>Alphaproteobacteria</taxon>
        <taxon>Sphingomonadales</taxon>
        <taxon>Sphingomonadaceae</taxon>
        <taxon>Sphingomonas</taxon>
    </lineage>
</organism>
<dbReference type="InterPro" id="IPR012340">
    <property type="entry name" value="NA-bd_OB-fold"/>
</dbReference>
<evidence type="ECO:0000256" key="14">
    <source>
        <dbReference type="ARBA" id="ARBA00023125"/>
    </source>
</evidence>
<name>A0A2W5B173_9SPHN</name>
<dbReference type="GO" id="GO:0003910">
    <property type="term" value="F:DNA ligase (ATP) activity"/>
    <property type="evidence" value="ECO:0007669"/>
    <property type="project" value="UniProtKB-EC"/>
</dbReference>
<gene>
    <name evidence="23" type="primary">ligD</name>
    <name evidence="23" type="ORF">DI632_10445</name>
</gene>
<dbReference type="CDD" id="cd04862">
    <property type="entry name" value="PaeLigD_Pol_like"/>
    <property type="match status" value="1"/>
</dbReference>
<dbReference type="PANTHER" id="PTHR42705">
    <property type="entry name" value="BIFUNCTIONAL NON-HOMOLOGOUS END JOINING PROTEIN LIGD"/>
    <property type="match status" value="1"/>
</dbReference>
<evidence type="ECO:0000256" key="19">
    <source>
        <dbReference type="ARBA" id="ARBA00029943"/>
    </source>
</evidence>
<dbReference type="EC" id="6.5.1.1" evidence="2"/>
<keyword evidence="12" id="KW-0067">ATP-binding</keyword>
<dbReference type="Pfam" id="PF21686">
    <property type="entry name" value="LigD_Prim-Pol"/>
    <property type="match status" value="1"/>
</dbReference>
<feature type="region of interest" description="Disordered" evidence="21">
    <location>
        <begin position="188"/>
        <end position="213"/>
    </location>
</feature>
<dbReference type="GO" id="GO:0004527">
    <property type="term" value="F:exonuclease activity"/>
    <property type="evidence" value="ECO:0007669"/>
    <property type="project" value="UniProtKB-KW"/>
</dbReference>
<reference evidence="23 24" key="1">
    <citation type="submission" date="2017-08" db="EMBL/GenBank/DDBJ databases">
        <title>Infants hospitalized years apart are colonized by the same room-sourced microbial strains.</title>
        <authorList>
            <person name="Brooks B."/>
            <person name="Olm M.R."/>
            <person name="Firek B.A."/>
            <person name="Baker R."/>
            <person name="Thomas B.C."/>
            <person name="Morowitz M.J."/>
            <person name="Banfield J.F."/>
        </authorList>
    </citation>
    <scope>NUCLEOTIDE SEQUENCE [LARGE SCALE GENOMIC DNA]</scope>
    <source>
        <strain evidence="23">S2_018_000_R3_110</strain>
    </source>
</reference>
<evidence type="ECO:0000256" key="5">
    <source>
        <dbReference type="ARBA" id="ARBA00022695"/>
    </source>
</evidence>
<evidence type="ECO:0000259" key="22">
    <source>
        <dbReference type="PROSITE" id="PS50160"/>
    </source>
</evidence>
<comment type="cofactor">
    <cofactor evidence="1">
        <name>Mn(2+)</name>
        <dbReference type="ChEBI" id="CHEBI:29035"/>
    </cofactor>
</comment>
<evidence type="ECO:0000256" key="2">
    <source>
        <dbReference type="ARBA" id="ARBA00012727"/>
    </source>
</evidence>
<accession>A0A2W5B173</accession>
<dbReference type="GO" id="GO:0006281">
    <property type="term" value="P:DNA repair"/>
    <property type="evidence" value="ECO:0007669"/>
    <property type="project" value="UniProtKB-KW"/>
</dbReference>
<dbReference type="NCBIfam" id="NF004628">
    <property type="entry name" value="PRK05972.1"/>
    <property type="match status" value="1"/>
</dbReference>
<dbReference type="Gene3D" id="3.90.920.10">
    <property type="entry name" value="DNA primase, PRIM domain"/>
    <property type="match status" value="1"/>
</dbReference>
<keyword evidence="4" id="KW-0808">Transferase</keyword>
<dbReference type="InterPro" id="IPR014144">
    <property type="entry name" value="LigD_PE_domain"/>
</dbReference>
<feature type="compositionally biased region" description="Basic residues" evidence="21">
    <location>
        <begin position="198"/>
        <end position="212"/>
    </location>
</feature>
<dbReference type="Pfam" id="PF01068">
    <property type="entry name" value="DNA_ligase_A_M"/>
    <property type="match status" value="1"/>
</dbReference>